<comment type="caution">
    <text evidence="1">The sequence shown here is derived from an EMBL/GenBank/DDBJ whole genome shotgun (WGS) entry which is preliminary data.</text>
</comment>
<keyword evidence="2" id="KW-1185">Reference proteome</keyword>
<accession>A0ABR3ZT20</accession>
<dbReference type="EMBL" id="JBEFKJ010000064">
    <property type="protein sequence ID" value="KAL2036560.1"/>
    <property type="molecule type" value="Genomic_DNA"/>
</dbReference>
<sequence length="91" mass="9688">MKSFNAKLDKVANDLKLLKATQTERRTSPTTTGWNRVRNYAQAAAIAGPPPLYSLTQPASNATLSSISSPTSSATPAKTREVIVKIGDVTN</sequence>
<evidence type="ECO:0000313" key="1">
    <source>
        <dbReference type="EMBL" id="KAL2036560.1"/>
    </source>
</evidence>
<dbReference type="Proteomes" id="UP001590950">
    <property type="component" value="Unassembled WGS sequence"/>
</dbReference>
<gene>
    <name evidence="1" type="ORF">N7G274_010706</name>
</gene>
<reference evidence="1 2" key="1">
    <citation type="submission" date="2024-09" db="EMBL/GenBank/DDBJ databases">
        <title>Rethinking Asexuality: The Enigmatic Case of Functional Sexual Genes in Lepraria (Stereocaulaceae).</title>
        <authorList>
            <person name="Doellman M."/>
            <person name="Sun Y."/>
            <person name="Barcenas-Pena A."/>
            <person name="Lumbsch H.T."/>
            <person name="Grewe F."/>
        </authorList>
    </citation>
    <scope>NUCLEOTIDE SEQUENCE [LARGE SCALE GENOMIC DNA]</scope>
    <source>
        <strain evidence="1 2">Mercado 3170</strain>
    </source>
</reference>
<protein>
    <submittedName>
        <fullName evidence="1">Uncharacterized protein</fullName>
    </submittedName>
</protein>
<organism evidence="1 2">
    <name type="scientific">Stereocaulon virgatum</name>
    <dbReference type="NCBI Taxonomy" id="373712"/>
    <lineage>
        <taxon>Eukaryota</taxon>
        <taxon>Fungi</taxon>
        <taxon>Dikarya</taxon>
        <taxon>Ascomycota</taxon>
        <taxon>Pezizomycotina</taxon>
        <taxon>Lecanoromycetes</taxon>
        <taxon>OSLEUM clade</taxon>
        <taxon>Lecanoromycetidae</taxon>
        <taxon>Lecanorales</taxon>
        <taxon>Lecanorineae</taxon>
        <taxon>Stereocaulaceae</taxon>
        <taxon>Stereocaulon</taxon>
    </lineage>
</organism>
<name>A0ABR3ZT20_9LECA</name>
<proteinExistence type="predicted"/>
<evidence type="ECO:0000313" key="2">
    <source>
        <dbReference type="Proteomes" id="UP001590950"/>
    </source>
</evidence>